<keyword evidence="1" id="KW-0812">Transmembrane</keyword>
<organism evidence="2 3">
    <name type="scientific">Basfia succiniciproducens</name>
    <dbReference type="NCBI Taxonomy" id="653940"/>
    <lineage>
        <taxon>Bacteria</taxon>
        <taxon>Pseudomonadati</taxon>
        <taxon>Pseudomonadota</taxon>
        <taxon>Gammaproteobacteria</taxon>
        <taxon>Pasteurellales</taxon>
        <taxon>Pasteurellaceae</taxon>
        <taxon>Basfia</taxon>
    </lineage>
</organism>
<comment type="caution">
    <text evidence="2">The sequence shown here is derived from an EMBL/GenBank/DDBJ whole genome shotgun (WGS) entry which is preliminary data.</text>
</comment>
<keyword evidence="1" id="KW-0472">Membrane</keyword>
<sequence length="47" mass="5083">MEQHIIVGLIVGACILYVLRKFVFKSKTAKNSLCGGCDRCGGKKGCH</sequence>
<accession>A0A1G5AD91</accession>
<evidence type="ECO:0000313" key="3">
    <source>
        <dbReference type="Proteomes" id="UP000199588"/>
    </source>
</evidence>
<reference evidence="2 3" key="1">
    <citation type="submission" date="2016-10" db="EMBL/GenBank/DDBJ databases">
        <authorList>
            <person name="Varghese N."/>
            <person name="Submissions S."/>
        </authorList>
    </citation>
    <scope>NUCLEOTIDE SEQUENCE [LARGE SCALE GENOMIC DNA]</scope>
    <source>
        <strain evidence="2 3">DSM 22022</strain>
    </source>
</reference>
<evidence type="ECO:0000313" key="2">
    <source>
        <dbReference type="EMBL" id="SCX75848.1"/>
    </source>
</evidence>
<proteinExistence type="predicted"/>
<dbReference type="EMBL" id="FMUQ01000002">
    <property type="protein sequence ID" value="SCX75848.1"/>
    <property type="molecule type" value="Genomic_DNA"/>
</dbReference>
<keyword evidence="3" id="KW-1185">Reference proteome</keyword>
<feature type="transmembrane region" description="Helical" evidence="1">
    <location>
        <begin position="6"/>
        <end position="23"/>
    </location>
</feature>
<dbReference type="Pfam" id="PF12669">
    <property type="entry name" value="FeoB_associated"/>
    <property type="match status" value="1"/>
</dbReference>
<dbReference type="RefSeq" id="WP_011200330.1">
    <property type="nucleotide sequence ID" value="NZ_CP015031.1"/>
</dbReference>
<keyword evidence="1" id="KW-1133">Transmembrane helix</keyword>
<protein>
    <submittedName>
        <fullName evidence="2">Virus attachment protein p12 family protein</fullName>
    </submittedName>
</protein>
<dbReference type="Proteomes" id="UP000199588">
    <property type="component" value="Unassembled WGS sequence"/>
</dbReference>
<name>A0A1G5AD91_9PAST</name>
<gene>
    <name evidence="2" type="ORF">SAMN02910354_00174</name>
</gene>
<evidence type="ECO:0000256" key="1">
    <source>
        <dbReference type="SAM" id="Phobius"/>
    </source>
</evidence>